<keyword evidence="1" id="KW-0472">Membrane</keyword>
<gene>
    <name evidence="3" type="ORF">PIB30_009446</name>
</gene>
<accession>A0ABU6X3E4</accession>
<dbReference type="EMBL" id="JASCZI010211470">
    <property type="protein sequence ID" value="MED6192367.1"/>
    <property type="molecule type" value="Genomic_DNA"/>
</dbReference>
<evidence type="ECO:0008006" key="5">
    <source>
        <dbReference type="Google" id="ProtNLM"/>
    </source>
</evidence>
<feature type="signal peptide" evidence="2">
    <location>
        <begin position="1"/>
        <end position="23"/>
    </location>
</feature>
<evidence type="ECO:0000313" key="3">
    <source>
        <dbReference type="EMBL" id="MED6192367.1"/>
    </source>
</evidence>
<keyword evidence="1" id="KW-0812">Transmembrane</keyword>
<organism evidence="3 4">
    <name type="scientific">Stylosanthes scabra</name>
    <dbReference type="NCBI Taxonomy" id="79078"/>
    <lineage>
        <taxon>Eukaryota</taxon>
        <taxon>Viridiplantae</taxon>
        <taxon>Streptophyta</taxon>
        <taxon>Embryophyta</taxon>
        <taxon>Tracheophyta</taxon>
        <taxon>Spermatophyta</taxon>
        <taxon>Magnoliopsida</taxon>
        <taxon>eudicotyledons</taxon>
        <taxon>Gunneridae</taxon>
        <taxon>Pentapetalae</taxon>
        <taxon>rosids</taxon>
        <taxon>fabids</taxon>
        <taxon>Fabales</taxon>
        <taxon>Fabaceae</taxon>
        <taxon>Papilionoideae</taxon>
        <taxon>50 kb inversion clade</taxon>
        <taxon>dalbergioids sensu lato</taxon>
        <taxon>Dalbergieae</taxon>
        <taxon>Pterocarpus clade</taxon>
        <taxon>Stylosanthes</taxon>
    </lineage>
</organism>
<evidence type="ECO:0000313" key="4">
    <source>
        <dbReference type="Proteomes" id="UP001341840"/>
    </source>
</evidence>
<proteinExistence type="predicted"/>
<feature type="chain" id="PRO_5046197717" description="Transmembrane protein" evidence="2">
    <location>
        <begin position="24"/>
        <end position="85"/>
    </location>
</feature>
<keyword evidence="4" id="KW-1185">Reference proteome</keyword>
<sequence length="85" mass="9218">MAFAKSTSAIMVFSLLLVIAIMAQSCKVRAPPRAFDDFAPGVPEAPDQPFTYTVTGQAAPMAFNSPSLQLLLPFSIFFLILFFAN</sequence>
<evidence type="ECO:0000256" key="1">
    <source>
        <dbReference type="SAM" id="Phobius"/>
    </source>
</evidence>
<feature type="transmembrane region" description="Helical" evidence="1">
    <location>
        <begin position="67"/>
        <end position="84"/>
    </location>
</feature>
<dbReference type="Proteomes" id="UP001341840">
    <property type="component" value="Unassembled WGS sequence"/>
</dbReference>
<reference evidence="3 4" key="1">
    <citation type="journal article" date="2023" name="Plants (Basel)">
        <title>Bridging the Gap: Combining Genomics and Transcriptomics Approaches to Understand Stylosanthes scabra, an Orphan Legume from the Brazilian Caatinga.</title>
        <authorList>
            <person name="Ferreira-Neto J.R.C."/>
            <person name="da Silva M.D."/>
            <person name="Binneck E."/>
            <person name="de Melo N.F."/>
            <person name="da Silva R.H."/>
            <person name="de Melo A.L.T.M."/>
            <person name="Pandolfi V."/>
            <person name="Bustamante F.O."/>
            <person name="Brasileiro-Vidal A.C."/>
            <person name="Benko-Iseppon A.M."/>
        </authorList>
    </citation>
    <scope>NUCLEOTIDE SEQUENCE [LARGE SCALE GENOMIC DNA]</scope>
    <source>
        <tissue evidence="3">Leaves</tissue>
    </source>
</reference>
<dbReference type="PROSITE" id="PS51257">
    <property type="entry name" value="PROKAR_LIPOPROTEIN"/>
    <property type="match status" value="1"/>
</dbReference>
<name>A0ABU6X3E4_9FABA</name>
<keyword evidence="1" id="KW-1133">Transmembrane helix</keyword>
<comment type="caution">
    <text evidence="3">The sequence shown here is derived from an EMBL/GenBank/DDBJ whole genome shotgun (WGS) entry which is preliminary data.</text>
</comment>
<protein>
    <recommendedName>
        <fullName evidence="5">Transmembrane protein</fullName>
    </recommendedName>
</protein>
<evidence type="ECO:0000256" key="2">
    <source>
        <dbReference type="SAM" id="SignalP"/>
    </source>
</evidence>
<keyword evidence="2" id="KW-0732">Signal</keyword>